<dbReference type="Proteomes" id="UP000444721">
    <property type="component" value="Unassembled WGS sequence"/>
</dbReference>
<dbReference type="VEuPathDB" id="AmoebaDB:FDP41_005981"/>
<dbReference type="EMBL" id="VFQX01000048">
    <property type="protein sequence ID" value="KAF0975228.1"/>
    <property type="molecule type" value="Genomic_DNA"/>
</dbReference>
<dbReference type="SUPFAM" id="SSF52540">
    <property type="entry name" value="P-loop containing nucleoside triphosphate hydrolases"/>
    <property type="match status" value="1"/>
</dbReference>
<dbReference type="OrthoDB" id="10362781at2759"/>
<evidence type="ECO:0000313" key="2">
    <source>
        <dbReference type="Proteomes" id="UP000444721"/>
    </source>
</evidence>
<dbReference type="AlphaFoldDB" id="A0A6A5BM59"/>
<organism evidence="1 2">
    <name type="scientific">Naegleria fowleri</name>
    <name type="common">Brain eating amoeba</name>
    <dbReference type="NCBI Taxonomy" id="5763"/>
    <lineage>
        <taxon>Eukaryota</taxon>
        <taxon>Discoba</taxon>
        <taxon>Heterolobosea</taxon>
        <taxon>Tetramitia</taxon>
        <taxon>Eutetramitia</taxon>
        <taxon>Vahlkampfiidae</taxon>
        <taxon>Naegleria</taxon>
    </lineage>
</organism>
<proteinExistence type="predicted"/>
<reference evidence="1 2" key="1">
    <citation type="journal article" date="2019" name="Sci. Rep.">
        <title>Nanopore sequencing improves the draft genome of the human pathogenic amoeba Naegleria fowleri.</title>
        <authorList>
            <person name="Liechti N."/>
            <person name="Schurch N."/>
            <person name="Bruggmann R."/>
            <person name="Wittwer M."/>
        </authorList>
    </citation>
    <scope>NUCLEOTIDE SEQUENCE [LARGE SCALE GENOMIC DNA]</scope>
    <source>
        <strain evidence="1 2">ATCC 30894</strain>
    </source>
</reference>
<dbReference type="GeneID" id="68113199"/>
<accession>A0A6A5BM59</accession>
<dbReference type="VEuPathDB" id="AmoebaDB:NfTy_043620"/>
<sequence>MGSSASKRQKQEPHYVGYSSLELYSKSMHASSKKFMISSMAPPSLETSSLLGNHQNYHHHGSGFNIERICVTGLIGSGKTFLINKIMEYLTMPNFSDVKQHLQQEKKKLEFIEIDKDIIRKTRSIGGAQIKGLVYVIHRKEYLTLHHSLNELLQVVQHNASLHSIPIVVVGLHILGVAPLLADNYKSKTIMEEDFDAATQHLFSLLQQFFNNRCCYLDFIVSDEADNDKQMIASNIEYILLSLTSFLPHSSNNTISNEEVLPKKYEDFKQQPHDGDFQNYVQSQKSTTPNTIPASPSHIFV</sequence>
<keyword evidence="2" id="KW-1185">Reference proteome</keyword>
<gene>
    <name evidence="1" type="ORF">FDP41_005981</name>
</gene>
<name>A0A6A5BM59_NAEFO</name>
<dbReference type="OMA" id="FNIERIC"/>
<comment type="caution">
    <text evidence="1">The sequence shown here is derived from an EMBL/GenBank/DDBJ whole genome shotgun (WGS) entry which is preliminary data.</text>
</comment>
<dbReference type="InterPro" id="IPR027417">
    <property type="entry name" value="P-loop_NTPase"/>
</dbReference>
<dbReference type="Gene3D" id="3.40.50.300">
    <property type="entry name" value="P-loop containing nucleotide triphosphate hydrolases"/>
    <property type="match status" value="1"/>
</dbReference>
<evidence type="ECO:0000313" key="1">
    <source>
        <dbReference type="EMBL" id="KAF0975228.1"/>
    </source>
</evidence>
<protein>
    <submittedName>
        <fullName evidence="1">Uncharacterized protein</fullName>
    </submittedName>
</protein>
<dbReference type="RefSeq" id="XP_044559941.1">
    <property type="nucleotide sequence ID" value="XM_044709565.1"/>
</dbReference>